<keyword evidence="2" id="KW-1185">Reference proteome</keyword>
<organism evidence="1 2">
    <name type="scientific">Citrus sinensis</name>
    <name type="common">Sweet orange</name>
    <name type="synonym">Citrus aurantium var. sinensis</name>
    <dbReference type="NCBI Taxonomy" id="2711"/>
    <lineage>
        <taxon>Eukaryota</taxon>
        <taxon>Viridiplantae</taxon>
        <taxon>Streptophyta</taxon>
        <taxon>Embryophyta</taxon>
        <taxon>Tracheophyta</taxon>
        <taxon>Spermatophyta</taxon>
        <taxon>Magnoliopsida</taxon>
        <taxon>eudicotyledons</taxon>
        <taxon>Gunneridae</taxon>
        <taxon>Pentapetalae</taxon>
        <taxon>rosids</taxon>
        <taxon>malvids</taxon>
        <taxon>Sapindales</taxon>
        <taxon>Rutaceae</taxon>
        <taxon>Aurantioideae</taxon>
        <taxon>Citrus</taxon>
    </lineage>
</organism>
<protein>
    <submittedName>
        <fullName evidence="1">Uncharacterized protein</fullName>
    </submittedName>
</protein>
<evidence type="ECO:0000313" key="2">
    <source>
        <dbReference type="Proteomes" id="UP000829398"/>
    </source>
</evidence>
<reference evidence="2" key="1">
    <citation type="journal article" date="2023" name="Hortic. Res.">
        <title>A chromosome-level phased genome enabling allele-level studies in sweet orange: a case study on citrus Huanglongbing tolerance.</title>
        <authorList>
            <person name="Wu B."/>
            <person name="Yu Q."/>
            <person name="Deng Z."/>
            <person name="Duan Y."/>
            <person name="Luo F."/>
            <person name="Gmitter F. Jr."/>
        </authorList>
    </citation>
    <scope>NUCLEOTIDE SEQUENCE [LARGE SCALE GENOMIC DNA]</scope>
    <source>
        <strain evidence="2">cv. Valencia</strain>
    </source>
</reference>
<dbReference type="EMBL" id="CM039175">
    <property type="protein sequence ID" value="KAH9734615.1"/>
    <property type="molecule type" value="Genomic_DNA"/>
</dbReference>
<name>A0ACB8JQ26_CITSI</name>
<dbReference type="Proteomes" id="UP000829398">
    <property type="component" value="Chromosome 6"/>
</dbReference>
<comment type="caution">
    <text evidence="1">The sequence shown here is derived from an EMBL/GenBank/DDBJ whole genome shotgun (WGS) entry which is preliminary data.</text>
</comment>
<proteinExistence type="predicted"/>
<evidence type="ECO:0000313" key="1">
    <source>
        <dbReference type="EMBL" id="KAH9734615.1"/>
    </source>
</evidence>
<sequence length="401" mass="45079">MTMEYESNSWIWDGLYYYPHFFGGLMLTAALLGVSTSYFGGIGVFSLPHLWSDCFHKKKCGKKKRVRVYMDGCFDLMHYGHANALRQAKALGDELVVGVVSDEEIIANKGPPVLSMEERLALVSGLKWVDEVIANAPYAITEQFMNRLFNEHKIDYIIHGDDPCLLPDGTDAYALAKKVGRYKQIKRTEGVSSTDIVGRILSSMEDTKACEDHNNASLPRDPLRAIQSKDAHLSQFLPTSRRIVQFSNCKGPGPNARVVYIDGAFDLFHAGHVEILKKARQLGDFLLVGIYTDQIVSEHRGSYHPIMHLHERSLSVLACRYVDEVIIGAPWEVTKDMGQSDPYEVAKSMGIFQLLESPKSITTTSVAQRIIANHEAYMKRNAKKAVSEKKYYEQKMFVSGD</sequence>
<gene>
    <name evidence="1" type="ORF">KPL71_017428</name>
</gene>
<accession>A0ACB8JQ26</accession>